<feature type="compositionally biased region" description="Polar residues" evidence="1">
    <location>
        <begin position="149"/>
        <end position="175"/>
    </location>
</feature>
<feature type="region of interest" description="Disordered" evidence="1">
    <location>
        <begin position="103"/>
        <end position="184"/>
    </location>
</feature>
<protein>
    <recommendedName>
        <fullName evidence="2">Glutaredoxin domain-containing protein</fullName>
    </recommendedName>
</protein>
<dbReference type="InterPro" id="IPR002109">
    <property type="entry name" value="Glutaredoxin"/>
</dbReference>
<dbReference type="Pfam" id="PF23733">
    <property type="entry name" value="GRXCR1-2_C"/>
    <property type="match status" value="1"/>
</dbReference>
<feature type="domain" description="Glutaredoxin" evidence="2">
    <location>
        <begin position="245"/>
        <end position="311"/>
    </location>
</feature>
<dbReference type="PROSITE" id="PS51354">
    <property type="entry name" value="GLUTAREDOXIN_2"/>
    <property type="match status" value="1"/>
</dbReference>
<keyword evidence="4" id="KW-1185">Reference proteome</keyword>
<evidence type="ECO:0000259" key="2">
    <source>
        <dbReference type="Pfam" id="PF00462"/>
    </source>
</evidence>
<reference evidence="3" key="1">
    <citation type="submission" date="2020-02" db="EMBL/GenBank/DDBJ databases">
        <authorList>
            <person name="Scholz U."/>
            <person name="Mascher M."/>
            <person name="Fiebig A."/>
        </authorList>
    </citation>
    <scope>NUCLEOTIDE SEQUENCE</scope>
</reference>
<dbReference type="AlphaFoldDB" id="A0A7I8KTC3"/>
<dbReference type="CDD" id="cd03031">
    <property type="entry name" value="GRX_GRX_like"/>
    <property type="match status" value="1"/>
</dbReference>
<feature type="compositionally biased region" description="Basic and acidic residues" evidence="1">
    <location>
        <begin position="8"/>
        <end position="19"/>
    </location>
</feature>
<feature type="region of interest" description="Disordered" evidence="1">
    <location>
        <begin position="1"/>
        <end position="25"/>
    </location>
</feature>
<dbReference type="PANTHER" id="PTHR45669:SF12">
    <property type="entry name" value="EMB|CAB85507.1"/>
    <property type="match status" value="1"/>
</dbReference>
<dbReference type="OrthoDB" id="423313at2759"/>
<proteinExistence type="predicted"/>
<dbReference type="Pfam" id="PF00462">
    <property type="entry name" value="Glutaredoxin"/>
    <property type="match status" value="1"/>
</dbReference>
<organism evidence="3 4">
    <name type="scientific">Spirodela intermedia</name>
    <name type="common">Intermediate duckweed</name>
    <dbReference type="NCBI Taxonomy" id="51605"/>
    <lineage>
        <taxon>Eukaryota</taxon>
        <taxon>Viridiplantae</taxon>
        <taxon>Streptophyta</taxon>
        <taxon>Embryophyta</taxon>
        <taxon>Tracheophyta</taxon>
        <taxon>Spermatophyta</taxon>
        <taxon>Magnoliopsida</taxon>
        <taxon>Liliopsida</taxon>
        <taxon>Araceae</taxon>
        <taxon>Lemnoideae</taxon>
        <taxon>Spirodela</taxon>
    </lineage>
</organism>
<gene>
    <name evidence="3" type="ORF">SI8410_08010903</name>
</gene>
<dbReference type="Gene3D" id="3.40.30.10">
    <property type="entry name" value="Glutaredoxin"/>
    <property type="match status" value="1"/>
</dbReference>
<dbReference type="EMBL" id="LR746271">
    <property type="protein sequence ID" value="CAA7400225.1"/>
    <property type="molecule type" value="Genomic_DNA"/>
</dbReference>
<evidence type="ECO:0000313" key="3">
    <source>
        <dbReference type="EMBL" id="CAA7400225.1"/>
    </source>
</evidence>
<accession>A0A7I8KTC3</accession>
<dbReference type="InterPro" id="IPR036249">
    <property type="entry name" value="Thioredoxin-like_sf"/>
</dbReference>
<evidence type="ECO:0000313" key="4">
    <source>
        <dbReference type="Proteomes" id="UP000663760"/>
    </source>
</evidence>
<dbReference type="PANTHER" id="PTHR45669">
    <property type="entry name" value="GLUTAREDOXIN DOMAIN-CONTAINING CYSTEINE-RICH PROTEIN CG12206-RELATED"/>
    <property type="match status" value="1"/>
</dbReference>
<sequence>MGCISSKMAREDLRKERELGVSGDGGGVLPNHIVSLTSSTYGVLKLDRENAGEGAAMEERRMPPPLFVTGGQKKATAEEPEIINAWELMEDLDDEIPMCPPAKKMPAKTKPLDGAVTSPRKQRAAGKENLCKPERLDLDPSRVLKPISSPGSGQRETPKSIKSTSRNLKIQSSGRDSGARRSFSRSPLFDPELVAFFEKDHCEEGAQIKKMISGTPRKQKRGDAAAPYPWEKFEKKCPPGGEESVVLYTTTLRGIRRTFEDCNDVRATVESHGVQIVERDISMDSGFREELRLLMGKREVRVPLLFVKGRLLGGAEEVLKLEEEGKLEKMLAGIPRAAAWCDGCGGMRFVLCMDCCGSCKVFDEGEKKTVRCAECNENGLIRCPICG</sequence>
<evidence type="ECO:0000256" key="1">
    <source>
        <dbReference type="SAM" id="MobiDB-lite"/>
    </source>
</evidence>
<dbReference type="SUPFAM" id="SSF52833">
    <property type="entry name" value="Thioredoxin-like"/>
    <property type="match status" value="1"/>
</dbReference>
<name>A0A7I8KTC3_SPIIN</name>
<dbReference type="Proteomes" id="UP000663760">
    <property type="component" value="Chromosome 8"/>
</dbReference>
<feature type="compositionally biased region" description="Basic and acidic residues" evidence="1">
    <location>
        <begin position="125"/>
        <end position="142"/>
    </location>
</feature>